<dbReference type="Proteomes" id="UP001212997">
    <property type="component" value="Unassembled WGS sequence"/>
</dbReference>
<dbReference type="InterPro" id="IPR002524">
    <property type="entry name" value="Cation_efflux"/>
</dbReference>
<dbReference type="PANTHER" id="PTHR45755:SF4">
    <property type="entry name" value="ZINC TRANSPORTER 7"/>
    <property type="match status" value="1"/>
</dbReference>
<feature type="transmembrane region" description="Helical" evidence="9">
    <location>
        <begin position="105"/>
        <end position="123"/>
    </location>
</feature>
<feature type="domain" description="Cation efflux protein transmembrane" evidence="10">
    <location>
        <begin position="211"/>
        <end position="453"/>
    </location>
</feature>
<comment type="caution">
    <text evidence="11">The sequence shown here is derived from an EMBL/GenBank/DDBJ whole genome shotgun (WGS) entry which is preliminary data.</text>
</comment>
<dbReference type="GO" id="GO:0005385">
    <property type="term" value="F:zinc ion transmembrane transporter activity"/>
    <property type="evidence" value="ECO:0007669"/>
    <property type="project" value="InterPro"/>
</dbReference>
<keyword evidence="12" id="KW-1185">Reference proteome</keyword>
<evidence type="ECO:0000256" key="7">
    <source>
        <dbReference type="ARBA" id="ARBA00023136"/>
    </source>
</evidence>
<dbReference type="GO" id="GO:0005794">
    <property type="term" value="C:Golgi apparatus"/>
    <property type="evidence" value="ECO:0007669"/>
    <property type="project" value="TreeGrafter"/>
</dbReference>
<dbReference type="GO" id="GO:0016020">
    <property type="term" value="C:membrane"/>
    <property type="evidence" value="ECO:0007669"/>
    <property type="project" value="UniProtKB-SubCell"/>
</dbReference>
<gene>
    <name evidence="11" type="ORF">NLI96_g7856</name>
</gene>
<reference evidence="11" key="1">
    <citation type="submission" date="2022-07" db="EMBL/GenBank/DDBJ databases">
        <title>Genome Sequence of Physisporinus lineatus.</title>
        <authorList>
            <person name="Buettner E."/>
        </authorList>
    </citation>
    <scope>NUCLEOTIDE SEQUENCE</scope>
    <source>
        <strain evidence="11">VT162</strain>
    </source>
</reference>
<keyword evidence="4 9" id="KW-0812">Transmembrane</keyword>
<dbReference type="Gene3D" id="1.20.1510.10">
    <property type="entry name" value="Cation efflux protein transmembrane domain"/>
    <property type="match status" value="1"/>
</dbReference>
<dbReference type="GO" id="GO:0031410">
    <property type="term" value="C:cytoplasmic vesicle"/>
    <property type="evidence" value="ECO:0007669"/>
    <property type="project" value="TreeGrafter"/>
</dbReference>
<evidence type="ECO:0000256" key="3">
    <source>
        <dbReference type="ARBA" id="ARBA00022448"/>
    </source>
</evidence>
<feature type="transmembrane region" description="Helical" evidence="9">
    <location>
        <begin position="135"/>
        <end position="155"/>
    </location>
</feature>
<dbReference type="NCBIfam" id="TIGR01297">
    <property type="entry name" value="CDF"/>
    <property type="match status" value="1"/>
</dbReference>
<evidence type="ECO:0000256" key="5">
    <source>
        <dbReference type="ARBA" id="ARBA00022989"/>
    </source>
</evidence>
<comment type="similarity">
    <text evidence="2">Belongs to the cation diffusion facilitator (CDF) transporter (TC 2.A.4) family. SLC30A subfamily.</text>
</comment>
<evidence type="ECO:0000259" key="10">
    <source>
        <dbReference type="Pfam" id="PF01545"/>
    </source>
</evidence>
<evidence type="ECO:0000256" key="8">
    <source>
        <dbReference type="SAM" id="MobiDB-lite"/>
    </source>
</evidence>
<comment type="subcellular location">
    <subcellularLocation>
        <location evidence="1">Membrane</location>
        <topology evidence="1">Multi-pass membrane protein</topology>
    </subcellularLocation>
</comment>
<dbReference type="GO" id="GO:0006882">
    <property type="term" value="P:intracellular zinc ion homeostasis"/>
    <property type="evidence" value="ECO:0007669"/>
    <property type="project" value="InterPro"/>
</dbReference>
<keyword evidence="5 9" id="KW-1133">Transmembrane helix</keyword>
<evidence type="ECO:0000256" key="2">
    <source>
        <dbReference type="ARBA" id="ARBA00008873"/>
    </source>
</evidence>
<evidence type="ECO:0000256" key="1">
    <source>
        <dbReference type="ARBA" id="ARBA00004141"/>
    </source>
</evidence>
<feature type="transmembrane region" description="Helical" evidence="9">
    <location>
        <begin position="396"/>
        <end position="422"/>
    </location>
</feature>
<feature type="transmembrane region" description="Helical" evidence="9">
    <location>
        <begin position="312"/>
        <end position="329"/>
    </location>
</feature>
<dbReference type="GO" id="GO:1904257">
    <property type="term" value="P:zinc ion import into Golgi lumen"/>
    <property type="evidence" value="ECO:0007669"/>
    <property type="project" value="TreeGrafter"/>
</dbReference>
<feature type="region of interest" description="Disordered" evidence="8">
    <location>
        <begin position="365"/>
        <end position="388"/>
    </location>
</feature>
<dbReference type="AlphaFoldDB" id="A0AAD5UYF7"/>
<organism evidence="11 12">
    <name type="scientific">Meripilus lineatus</name>
    <dbReference type="NCBI Taxonomy" id="2056292"/>
    <lineage>
        <taxon>Eukaryota</taxon>
        <taxon>Fungi</taxon>
        <taxon>Dikarya</taxon>
        <taxon>Basidiomycota</taxon>
        <taxon>Agaricomycotina</taxon>
        <taxon>Agaricomycetes</taxon>
        <taxon>Polyporales</taxon>
        <taxon>Meripilaceae</taxon>
        <taxon>Meripilus</taxon>
    </lineage>
</organism>
<evidence type="ECO:0000256" key="9">
    <source>
        <dbReference type="SAM" id="Phobius"/>
    </source>
</evidence>
<accession>A0AAD5UYF7</accession>
<dbReference type="InterPro" id="IPR058533">
    <property type="entry name" value="Cation_efflux_TM"/>
</dbReference>
<feature type="compositionally biased region" description="Basic and acidic residues" evidence="8">
    <location>
        <begin position="365"/>
        <end position="374"/>
    </location>
</feature>
<dbReference type="Pfam" id="PF01545">
    <property type="entry name" value="Cation_efflux"/>
    <property type="match status" value="1"/>
</dbReference>
<dbReference type="InterPro" id="IPR045316">
    <property type="entry name" value="Msc2-like"/>
</dbReference>
<dbReference type="SUPFAM" id="SSF161111">
    <property type="entry name" value="Cation efflux protein transmembrane domain-like"/>
    <property type="match status" value="1"/>
</dbReference>
<dbReference type="PANTHER" id="PTHR45755">
    <property type="match status" value="1"/>
</dbReference>
<feature type="transmembrane region" description="Helical" evidence="9">
    <location>
        <begin position="211"/>
        <end position="230"/>
    </location>
</feature>
<sequence length="543" mass="59711">MDTVSFCVHVLHSKRIPVICALSVASLPHRPDIIPFVLVESFVHSVQISLVVEAVSSGIIDHTNGLLVPTLGNAFVVLISAVGAWPLSLLASFLSSDSSGTEDPLSLSIVILLALACLFLTPLDSQSLLRLSKPNANVPFPYLVGVLVMSLSSPVFYGEGLSVLDVVFPFWVLMALLIRNYDQDGSYFTPIVSTARRYLEAILAKPESRKIFYFLLLNMCYMLVQMLYGLWTNSLGLISDAIHMAFDCMAIGIGLVASVMAQWKPNERFTYGYTRIETLSGFSNGIFLILISVFIVFEAVQRLMTPPEMNTSQLLLVSSIGLAVNLFGIESASYPISTKPQNLVDHLRISDQHLDSPVTPSYTFDHDEHLEHHHGPSPGHQDTHMHEGHSHNMRGVFLHVMADTLGSVGVIVSTILIQFYGWTGFDPIASLFIAILIAASVIPLVIDTGRVLLLDLSGHNLQIQHATEEVSHISGLSSFTSQFWLKDDNAVMGSVQLELSRVQSVSQNDTGNSQLIVEKVQNIFMDHVSQLQQLNIQIGVYEN</sequence>
<name>A0AAD5UYF7_9APHY</name>
<dbReference type="EMBL" id="JANAWD010000336">
    <property type="protein sequence ID" value="KAJ3481156.1"/>
    <property type="molecule type" value="Genomic_DNA"/>
</dbReference>
<evidence type="ECO:0000313" key="11">
    <source>
        <dbReference type="EMBL" id="KAJ3481156.1"/>
    </source>
</evidence>
<proteinExistence type="inferred from homology"/>
<keyword evidence="6" id="KW-0406">Ion transport</keyword>
<evidence type="ECO:0000313" key="12">
    <source>
        <dbReference type="Proteomes" id="UP001212997"/>
    </source>
</evidence>
<keyword evidence="3" id="KW-0813">Transport</keyword>
<feature type="transmembrane region" description="Helical" evidence="9">
    <location>
        <begin position="64"/>
        <end position="85"/>
    </location>
</feature>
<feature type="transmembrane region" description="Helical" evidence="9">
    <location>
        <begin position="428"/>
        <end position="446"/>
    </location>
</feature>
<feature type="transmembrane region" description="Helical" evidence="9">
    <location>
        <begin position="161"/>
        <end position="178"/>
    </location>
</feature>
<dbReference type="InterPro" id="IPR027469">
    <property type="entry name" value="Cation_efflux_TMD_sf"/>
</dbReference>
<keyword evidence="7 9" id="KW-0472">Membrane</keyword>
<feature type="transmembrane region" description="Helical" evidence="9">
    <location>
        <begin position="282"/>
        <end position="300"/>
    </location>
</feature>
<evidence type="ECO:0000256" key="4">
    <source>
        <dbReference type="ARBA" id="ARBA00022692"/>
    </source>
</evidence>
<evidence type="ECO:0000256" key="6">
    <source>
        <dbReference type="ARBA" id="ARBA00023065"/>
    </source>
</evidence>
<protein>
    <recommendedName>
        <fullName evidence="10">Cation efflux protein transmembrane domain-containing protein</fullName>
    </recommendedName>
</protein>
<feature type="transmembrane region" description="Helical" evidence="9">
    <location>
        <begin position="242"/>
        <end position="261"/>
    </location>
</feature>